<name>A0A318NFG2_9ACTN</name>
<keyword evidence="1" id="KW-0472">Membrane</keyword>
<protein>
    <submittedName>
        <fullName evidence="2">Uncharacterized protein</fullName>
    </submittedName>
</protein>
<comment type="caution">
    <text evidence="2">The sequence shown here is derived from an EMBL/GenBank/DDBJ whole genome shotgun (WGS) entry which is preliminary data.</text>
</comment>
<dbReference type="EMBL" id="PYBV01000046">
    <property type="protein sequence ID" value="PYC65376.1"/>
    <property type="molecule type" value="Genomic_DNA"/>
</dbReference>
<evidence type="ECO:0000256" key="1">
    <source>
        <dbReference type="SAM" id="Phobius"/>
    </source>
</evidence>
<reference evidence="2 3" key="1">
    <citation type="submission" date="2018-03" db="EMBL/GenBank/DDBJ databases">
        <title>Bioinformatic expansion and discovery of thiopeptide antibiotics.</title>
        <authorList>
            <person name="Schwalen C.J."/>
            <person name="Hudson G.A."/>
            <person name="Mitchell D.A."/>
        </authorList>
    </citation>
    <scope>NUCLEOTIDE SEQUENCE [LARGE SCALE GENOMIC DNA]</scope>
    <source>
        <strain evidence="2 3">NRRL 8041</strain>
    </source>
</reference>
<dbReference type="OrthoDB" id="3542463at2"/>
<dbReference type="AlphaFoldDB" id="A0A318NFG2"/>
<keyword evidence="3" id="KW-1185">Reference proteome</keyword>
<sequence>MSGEEQQNGKWAPWWIYVPVILGSNYVKQYLVQDLPVAVNAAITLVLVGTLFLLITVVYRRVSRVER</sequence>
<proteinExistence type="predicted"/>
<gene>
    <name evidence="2" type="ORF">C7C45_28875</name>
</gene>
<evidence type="ECO:0000313" key="3">
    <source>
        <dbReference type="Proteomes" id="UP000248333"/>
    </source>
</evidence>
<keyword evidence="1" id="KW-0812">Transmembrane</keyword>
<organism evidence="2 3">
    <name type="scientific">Micromonospora arborensis</name>
    <dbReference type="NCBI Taxonomy" id="2116518"/>
    <lineage>
        <taxon>Bacteria</taxon>
        <taxon>Bacillati</taxon>
        <taxon>Actinomycetota</taxon>
        <taxon>Actinomycetes</taxon>
        <taxon>Micromonosporales</taxon>
        <taxon>Micromonosporaceae</taxon>
        <taxon>Micromonospora</taxon>
    </lineage>
</organism>
<accession>A0A318NFG2</accession>
<dbReference type="RefSeq" id="WP_110567333.1">
    <property type="nucleotide sequence ID" value="NZ_PYBV01000046.1"/>
</dbReference>
<feature type="transmembrane region" description="Helical" evidence="1">
    <location>
        <begin position="37"/>
        <end position="59"/>
    </location>
</feature>
<dbReference type="Proteomes" id="UP000248333">
    <property type="component" value="Unassembled WGS sequence"/>
</dbReference>
<keyword evidence="1" id="KW-1133">Transmembrane helix</keyword>
<evidence type="ECO:0000313" key="2">
    <source>
        <dbReference type="EMBL" id="PYC65376.1"/>
    </source>
</evidence>